<dbReference type="InParanoid" id="A0A0D2JXX3"/>
<organism evidence="2 3">
    <name type="scientific">Dethiosulfatarculus sandiegensis</name>
    <dbReference type="NCBI Taxonomy" id="1429043"/>
    <lineage>
        <taxon>Bacteria</taxon>
        <taxon>Pseudomonadati</taxon>
        <taxon>Thermodesulfobacteriota</taxon>
        <taxon>Desulfarculia</taxon>
        <taxon>Desulfarculales</taxon>
        <taxon>Desulfarculaceae</taxon>
        <taxon>Dethiosulfatarculus</taxon>
    </lineage>
</organism>
<gene>
    <name evidence="2" type="ORF">X474_09705</name>
</gene>
<evidence type="ECO:0000313" key="3">
    <source>
        <dbReference type="Proteomes" id="UP000032233"/>
    </source>
</evidence>
<sequence length="78" mass="9098">MGNLTHSVYWIFDDNYLADATLELFVSFIVGIPHKLLFLFIFRPVFKKSVGRLSFVQRLGQAIFTFGDLCFFTRLIMN</sequence>
<dbReference type="EMBL" id="AZAC01000011">
    <property type="protein sequence ID" value="KIX14410.1"/>
    <property type="molecule type" value="Genomic_DNA"/>
</dbReference>
<keyword evidence="1" id="KW-0472">Membrane</keyword>
<comment type="caution">
    <text evidence="2">The sequence shown here is derived from an EMBL/GenBank/DDBJ whole genome shotgun (WGS) entry which is preliminary data.</text>
</comment>
<protein>
    <submittedName>
        <fullName evidence="2">Uncharacterized protein</fullName>
    </submittedName>
</protein>
<dbReference type="Proteomes" id="UP000032233">
    <property type="component" value="Unassembled WGS sequence"/>
</dbReference>
<keyword evidence="1" id="KW-0812">Transmembrane</keyword>
<evidence type="ECO:0000313" key="2">
    <source>
        <dbReference type="EMBL" id="KIX14410.1"/>
    </source>
</evidence>
<accession>A0A0D2JXX3</accession>
<keyword evidence="1" id="KW-1133">Transmembrane helix</keyword>
<evidence type="ECO:0000256" key="1">
    <source>
        <dbReference type="SAM" id="Phobius"/>
    </source>
</evidence>
<name>A0A0D2JXX3_9BACT</name>
<feature type="transmembrane region" description="Helical" evidence="1">
    <location>
        <begin position="24"/>
        <end position="46"/>
    </location>
</feature>
<reference evidence="2 3" key="1">
    <citation type="submission" date="2013-11" db="EMBL/GenBank/DDBJ databases">
        <title>Metagenomic analysis of a methanogenic consortium involved in long chain n-alkane degradation.</title>
        <authorList>
            <person name="Davidova I.A."/>
            <person name="Callaghan A.V."/>
            <person name="Wawrik B."/>
            <person name="Pruitt S."/>
            <person name="Marks C."/>
            <person name="Duncan K.E."/>
            <person name="Suflita J.M."/>
        </authorList>
    </citation>
    <scope>NUCLEOTIDE SEQUENCE [LARGE SCALE GENOMIC DNA]</scope>
    <source>
        <strain evidence="2 3">SPR</strain>
    </source>
</reference>
<dbReference type="AlphaFoldDB" id="A0A0D2JXX3"/>
<keyword evidence="3" id="KW-1185">Reference proteome</keyword>
<proteinExistence type="predicted"/>